<dbReference type="OrthoDB" id="9901616at2"/>
<gene>
    <name evidence="1" type="ORF">KDI_44570</name>
</gene>
<reference evidence="1 2" key="1">
    <citation type="submission" date="2019-01" db="EMBL/GenBank/DDBJ databases">
        <title>Draft genome sequence of Dictyobacter sp. Uno17.</title>
        <authorList>
            <person name="Wang C.M."/>
            <person name="Zheng Y."/>
            <person name="Sakai Y."/>
            <person name="Abe K."/>
            <person name="Yokota A."/>
            <person name="Yabe S."/>
        </authorList>
    </citation>
    <scope>NUCLEOTIDE SEQUENCE [LARGE SCALE GENOMIC DNA]</scope>
    <source>
        <strain evidence="1 2">Uno17</strain>
    </source>
</reference>
<dbReference type="AlphaFoldDB" id="A0A5A5TIL3"/>
<proteinExistence type="predicted"/>
<comment type="caution">
    <text evidence="1">The sequence shown here is derived from an EMBL/GenBank/DDBJ whole genome shotgun (WGS) entry which is preliminary data.</text>
</comment>
<organism evidence="1 2">
    <name type="scientific">Dictyobacter arantiisoli</name>
    <dbReference type="NCBI Taxonomy" id="2014874"/>
    <lineage>
        <taxon>Bacteria</taxon>
        <taxon>Bacillati</taxon>
        <taxon>Chloroflexota</taxon>
        <taxon>Ktedonobacteria</taxon>
        <taxon>Ktedonobacterales</taxon>
        <taxon>Dictyobacteraceae</taxon>
        <taxon>Dictyobacter</taxon>
    </lineage>
</organism>
<dbReference type="EMBL" id="BIXY01000086">
    <property type="protein sequence ID" value="GCF10893.1"/>
    <property type="molecule type" value="Genomic_DNA"/>
</dbReference>
<protein>
    <submittedName>
        <fullName evidence="1">Uncharacterized protein</fullName>
    </submittedName>
</protein>
<sequence length="98" mass="10906">MPDDEAMVMLTTDVVNERAMNLVNAPISGAPRTVLETAREINQAIERNLNGHNYGVYATGMTTGPTIFRIYQARTQQGRLQVRSRHGWIIASLVYSEG</sequence>
<keyword evidence="2" id="KW-1185">Reference proteome</keyword>
<name>A0A5A5TIL3_9CHLR</name>
<dbReference type="RefSeq" id="WP_149403753.1">
    <property type="nucleotide sequence ID" value="NZ_BIXY01000086.1"/>
</dbReference>
<accession>A0A5A5TIL3</accession>
<evidence type="ECO:0000313" key="1">
    <source>
        <dbReference type="EMBL" id="GCF10893.1"/>
    </source>
</evidence>
<dbReference type="Proteomes" id="UP000322530">
    <property type="component" value="Unassembled WGS sequence"/>
</dbReference>
<evidence type="ECO:0000313" key="2">
    <source>
        <dbReference type="Proteomes" id="UP000322530"/>
    </source>
</evidence>